<protein>
    <submittedName>
        <fullName evidence="2">Uncharacterized protein</fullName>
    </submittedName>
</protein>
<evidence type="ECO:0000256" key="1">
    <source>
        <dbReference type="SAM" id="MobiDB-lite"/>
    </source>
</evidence>
<evidence type="ECO:0000313" key="3">
    <source>
        <dbReference type="Proteomes" id="UP001295444"/>
    </source>
</evidence>
<name>A0AAD1RHJ5_PELCU</name>
<sequence>LPPPTCRHSPASSALPHFQRIQGAKGAHHFRRLSDRKRRRAPRPSRHAAILSSYPDSSNRPLAPSRLPNRPWGTNAAASPLCRPPLLTGLEDKRVGGSDCLALLPPSDTPSIAVGTEATLHWPAHPPTNQSHVNQ</sequence>
<gene>
    <name evidence="2" type="ORF">PECUL_23A047188</name>
</gene>
<dbReference type="AlphaFoldDB" id="A0AAD1RHJ5"/>
<accession>A0AAD1RHJ5</accession>
<keyword evidence="3" id="KW-1185">Reference proteome</keyword>
<evidence type="ECO:0000313" key="2">
    <source>
        <dbReference type="EMBL" id="CAH2251959.1"/>
    </source>
</evidence>
<feature type="compositionally biased region" description="Basic residues" evidence="1">
    <location>
        <begin position="26"/>
        <end position="46"/>
    </location>
</feature>
<dbReference type="Proteomes" id="UP001295444">
    <property type="component" value="Chromosome 02"/>
</dbReference>
<dbReference type="EMBL" id="OW240913">
    <property type="protein sequence ID" value="CAH2251959.1"/>
    <property type="molecule type" value="Genomic_DNA"/>
</dbReference>
<feature type="non-terminal residue" evidence="2">
    <location>
        <position position="1"/>
    </location>
</feature>
<feature type="non-terminal residue" evidence="2">
    <location>
        <position position="135"/>
    </location>
</feature>
<reference evidence="2" key="1">
    <citation type="submission" date="2022-03" db="EMBL/GenBank/DDBJ databases">
        <authorList>
            <person name="Alioto T."/>
            <person name="Alioto T."/>
            <person name="Gomez Garrido J."/>
        </authorList>
    </citation>
    <scope>NUCLEOTIDE SEQUENCE</scope>
</reference>
<feature type="region of interest" description="Disordered" evidence="1">
    <location>
        <begin position="1"/>
        <end position="82"/>
    </location>
</feature>
<proteinExistence type="predicted"/>
<organism evidence="2 3">
    <name type="scientific">Pelobates cultripes</name>
    <name type="common">Western spadefoot toad</name>
    <dbReference type="NCBI Taxonomy" id="61616"/>
    <lineage>
        <taxon>Eukaryota</taxon>
        <taxon>Metazoa</taxon>
        <taxon>Chordata</taxon>
        <taxon>Craniata</taxon>
        <taxon>Vertebrata</taxon>
        <taxon>Euteleostomi</taxon>
        <taxon>Amphibia</taxon>
        <taxon>Batrachia</taxon>
        <taxon>Anura</taxon>
        <taxon>Pelobatoidea</taxon>
        <taxon>Pelobatidae</taxon>
        <taxon>Pelobates</taxon>
    </lineage>
</organism>